<evidence type="ECO:0000256" key="1">
    <source>
        <dbReference type="ARBA" id="ARBA00023125"/>
    </source>
</evidence>
<dbReference type="InterPro" id="IPR010982">
    <property type="entry name" value="Lambda_DNA-bd_dom_sf"/>
</dbReference>
<name>A0ABU3GWW3_9SPHI</name>
<protein>
    <submittedName>
        <fullName evidence="3">Transcriptional regulator with XRE-family HTH domain</fullName>
    </submittedName>
</protein>
<dbReference type="Proteomes" id="UP001258315">
    <property type="component" value="Unassembled WGS sequence"/>
</dbReference>
<dbReference type="CDD" id="cd00093">
    <property type="entry name" value="HTH_XRE"/>
    <property type="match status" value="1"/>
</dbReference>
<dbReference type="InterPro" id="IPR050807">
    <property type="entry name" value="TransReg_Diox_bact_type"/>
</dbReference>
<reference evidence="4" key="1">
    <citation type="submission" date="2023-07" db="EMBL/GenBank/DDBJ databases">
        <title>Functional and genomic diversity of the sorghum phyllosphere microbiome.</title>
        <authorList>
            <person name="Shade A."/>
        </authorList>
    </citation>
    <scope>NUCLEOTIDE SEQUENCE [LARGE SCALE GENOMIC DNA]</scope>
    <source>
        <strain evidence="4">SORGH_AS_0422</strain>
    </source>
</reference>
<dbReference type="PANTHER" id="PTHR46797">
    <property type="entry name" value="HTH-TYPE TRANSCRIPTIONAL REGULATOR"/>
    <property type="match status" value="1"/>
</dbReference>
<dbReference type="Pfam" id="PF01381">
    <property type="entry name" value="HTH_3"/>
    <property type="match status" value="1"/>
</dbReference>
<dbReference type="InterPro" id="IPR001387">
    <property type="entry name" value="Cro/C1-type_HTH"/>
</dbReference>
<dbReference type="EMBL" id="JAVLVU010000001">
    <property type="protein sequence ID" value="MDT3404258.1"/>
    <property type="molecule type" value="Genomic_DNA"/>
</dbReference>
<dbReference type="SMART" id="SM00530">
    <property type="entry name" value="HTH_XRE"/>
    <property type="match status" value="1"/>
</dbReference>
<organism evidence="3 4">
    <name type="scientific">Mucilaginibacter terrae</name>
    <dbReference type="NCBI Taxonomy" id="1955052"/>
    <lineage>
        <taxon>Bacteria</taxon>
        <taxon>Pseudomonadati</taxon>
        <taxon>Bacteroidota</taxon>
        <taxon>Sphingobacteriia</taxon>
        <taxon>Sphingobacteriales</taxon>
        <taxon>Sphingobacteriaceae</taxon>
        <taxon>Mucilaginibacter</taxon>
    </lineage>
</organism>
<proteinExistence type="predicted"/>
<dbReference type="RefSeq" id="WP_311951594.1">
    <property type="nucleotide sequence ID" value="NZ_JAVLVU010000001.1"/>
</dbReference>
<dbReference type="Gene3D" id="1.10.260.40">
    <property type="entry name" value="lambda repressor-like DNA-binding domains"/>
    <property type="match status" value="1"/>
</dbReference>
<dbReference type="SUPFAM" id="SSF47413">
    <property type="entry name" value="lambda repressor-like DNA-binding domains"/>
    <property type="match status" value="1"/>
</dbReference>
<sequence>MKEQEEILLKQIGTAIFDIRIEKGLSQEDVAARCDVDRGKISKIENGSANYYITTLIELAKGLDVDIRRFFDS</sequence>
<feature type="domain" description="HTH cro/C1-type" evidence="2">
    <location>
        <begin position="19"/>
        <end position="70"/>
    </location>
</feature>
<keyword evidence="4" id="KW-1185">Reference proteome</keyword>
<gene>
    <name evidence="3" type="ORF">QE417_003330</name>
</gene>
<accession>A0ABU3GWW3</accession>
<dbReference type="PROSITE" id="PS50943">
    <property type="entry name" value="HTH_CROC1"/>
    <property type="match status" value="1"/>
</dbReference>
<evidence type="ECO:0000313" key="3">
    <source>
        <dbReference type="EMBL" id="MDT3404258.1"/>
    </source>
</evidence>
<keyword evidence="1" id="KW-0238">DNA-binding</keyword>
<evidence type="ECO:0000259" key="2">
    <source>
        <dbReference type="PROSITE" id="PS50943"/>
    </source>
</evidence>
<dbReference type="PANTHER" id="PTHR46797:SF1">
    <property type="entry name" value="METHYLPHOSPHONATE SYNTHASE"/>
    <property type="match status" value="1"/>
</dbReference>
<evidence type="ECO:0000313" key="4">
    <source>
        <dbReference type="Proteomes" id="UP001258315"/>
    </source>
</evidence>
<comment type="caution">
    <text evidence="3">The sequence shown here is derived from an EMBL/GenBank/DDBJ whole genome shotgun (WGS) entry which is preliminary data.</text>
</comment>